<feature type="compositionally biased region" description="Low complexity" evidence="1">
    <location>
        <begin position="321"/>
        <end position="340"/>
    </location>
</feature>
<dbReference type="AlphaFoldDB" id="A0A316U7P5"/>
<feature type="region of interest" description="Disordered" evidence="1">
    <location>
        <begin position="102"/>
        <end position="135"/>
    </location>
</feature>
<proteinExistence type="predicted"/>
<feature type="compositionally biased region" description="Polar residues" evidence="1">
    <location>
        <begin position="238"/>
        <end position="250"/>
    </location>
</feature>
<name>A0A316U7P5_9BASI</name>
<organism evidence="2 3">
    <name type="scientific">Pseudomicrostroma glucosiphilum</name>
    <dbReference type="NCBI Taxonomy" id="1684307"/>
    <lineage>
        <taxon>Eukaryota</taxon>
        <taxon>Fungi</taxon>
        <taxon>Dikarya</taxon>
        <taxon>Basidiomycota</taxon>
        <taxon>Ustilaginomycotina</taxon>
        <taxon>Exobasidiomycetes</taxon>
        <taxon>Microstromatales</taxon>
        <taxon>Microstromatales incertae sedis</taxon>
        <taxon>Pseudomicrostroma</taxon>
    </lineage>
</organism>
<reference evidence="2 3" key="1">
    <citation type="journal article" date="2018" name="Mol. Biol. Evol.">
        <title>Broad Genomic Sampling Reveals a Smut Pathogenic Ancestry of the Fungal Clade Ustilaginomycotina.</title>
        <authorList>
            <person name="Kijpornyongpan T."/>
            <person name="Mondo S.J."/>
            <person name="Barry K."/>
            <person name="Sandor L."/>
            <person name="Lee J."/>
            <person name="Lipzen A."/>
            <person name="Pangilinan J."/>
            <person name="LaButti K."/>
            <person name="Hainaut M."/>
            <person name="Henrissat B."/>
            <person name="Grigoriev I.V."/>
            <person name="Spatafora J.W."/>
            <person name="Aime M.C."/>
        </authorList>
    </citation>
    <scope>NUCLEOTIDE SEQUENCE [LARGE SCALE GENOMIC DNA]</scope>
    <source>
        <strain evidence="2 3">MCA 4718</strain>
    </source>
</reference>
<dbReference type="Proteomes" id="UP000245942">
    <property type="component" value="Unassembled WGS sequence"/>
</dbReference>
<feature type="region of interest" description="Disordered" evidence="1">
    <location>
        <begin position="25"/>
        <end position="44"/>
    </location>
</feature>
<feature type="region of interest" description="Disordered" evidence="1">
    <location>
        <begin position="314"/>
        <end position="382"/>
    </location>
</feature>
<protein>
    <submittedName>
        <fullName evidence="2">Uncharacterized protein</fullName>
    </submittedName>
</protein>
<evidence type="ECO:0000256" key="1">
    <source>
        <dbReference type="SAM" id="MobiDB-lite"/>
    </source>
</evidence>
<feature type="compositionally biased region" description="Gly residues" evidence="1">
    <location>
        <begin position="110"/>
        <end position="130"/>
    </location>
</feature>
<feature type="region of interest" description="Disordered" evidence="1">
    <location>
        <begin position="189"/>
        <end position="280"/>
    </location>
</feature>
<sequence length="407" mass="43135">MTEGGSFPRFRPAVALTAASAASAVTSSHHRRSRLHLRPPPPFTTVDAQEEAAWRRQASFAQLADTISQSWEDLNDYLQSPSVSIAKLHLETLALMRGLHGNRPLDREGVAGGGGGGVRPNAPGGRGGSAGAEKERDAATARLLALASQLNGIRDNLAQVLASSHLMIQAAGDIDLELDFISQFTAKAHPAKESSEAPYTTASAHTKEESPFSSRKRRRTSSPSLTPEDEHGGVVFSPSPSESRQLSLSPAMQPRQISPVPSDRRHAGAGAGAPPAAKSARTDYFGHWNEGAVEEILVSKPRTDDQPATTSLLRQPLAGPASSSASASASATATVSKSTALPSPGKVRRRPHSFHGDDPRSYLTPPPLLKIEEPTRDNLTNEDLTPHRQRWAMLESGPAVPFSPAGG</sequence>
<dbReference type="GeneID" id="37011193"/>
<dbReference type="RefSeq" id="XP_025348419.1">
    <property type="nucleotide sequence ID" value="XM_025489459.1"/>
</dbReference>
<dbReference type="EMBL" id="KZ819325">
    <property type="protein sequence ID" value="PWN21259.1"/>
    <property type="molecule type" value="Genomic_DNA"/>
</dbReference>
<feature type="compositionally biased region" description="Basic residues" evidence="1">
    <location>
        <begin position="28"/>
        <end position="37"/>
    </location>
</feature>
<accession>A0A316U7P5</accession>
<evidence type="ECO:0000313" key="2">
    <source>
        <dbReference type="EMBL" id="PWN21259.1"/>
    </source>
</evidence>
<gene>
    <name evidence="2" type="ORF">BCV69DRAFT_164571</name>
</gene>
<evidence type="ECO:0000313" key="3">
    <source>
        <dbReference type="Proteomes" id="UP000245942"/>
    </source>
</evidence>
<keyword evidence="3" id="KW-1185">Reference proteome</keyword>